<dbReference type="Proteomes" id="UP000433493">
    <property type="component" value="Unassembled WGS sequence"/>
</dbReference>
<keyword evidence="5" id="KW-1185">Reference proteome</keyword>
<dbReference type="InterPro" id="IPR038670">
    <property type="entry name" value="HslJ-like_sf"/>
</dbReference>
<dbReference type="RefSeq" id="WP_158053451.1">
    <property type="nucleotide sequence ID" value="NZ_WBKB01000014.1"/>
</dbReference>
<feature type="transmembrane region" description="Helical" evidence="2">
    <location>
        <begin position="39"/>
        <end position="58"/>
    </location>
</feature>
<organism evidence="4 5">
    <name type="scientific">Gulosibacter chungangensis</name>
    <dbReference type="NCBI Taxonomy" id="979746"/>
    <lineage>
        <taxon>Bacteria</taxon>
        <taxon>Bacillati</taxon>
        <taxon>Actinomycetota</taxon>
        <taxon>Actinomycetes</taxon>
        <taxon>Micrococcales</taxon>
        <taxon>Microbacteriaceae</taxon>
        <taxon>Gulosibacter</taxon>
    </lineage>
</organism>
<evidence type="ECO:0000313" key="4">
    <source>
        <dbReference type="EMBL" id="KAB1640556.1"/>
    </source>
</evidence>
<feature type="domain" description="DUF306" evidence="3">
    <location>
        <begin position="79"/>
        <end position="151"/>
    </location>
</feature>
<evidence type="ECO:0000256" key="1">
    <source>
        <dbReference type="SAM" id="MobiDB-lite"/>
    </source>
</evidence>
<dbReference type="PANTHER" id="PTHR35535">
    <property type="entry name" value="HEAT SHOCK PROTEIN HSLJ"/>
    <property type="match status" value="1"/>
</dbReference>
<name>A0A7J5B7E7_9MICO</name>
<dbReference type="Gene3D" id="2.40.128.270">
    <property type="match status" value="1"/>
</dbReference>
<protein>
    <submittedName>
        <fullName evidence="4">META domain-containing protein</fullName>
    </submittedName>
</protein>
<evidence type="ECO:0000259" key="3">
    <source>
        <dbReference type="Pfam" id="PF03724"/>
    </source>
</evidence>
<comment type="caution">
    <text evidence="4">The sequence shown here is derived from an EMBL/GenBank/DDBJ whole genome shotgun (WGS) entry which is preliminary data.</text>
</comment>
<dbReference type="Pfam" id="PF03724">
    <property type="entry name" value="META"/>
    <property type="match status" value="1"/>
</dbReference>
<evidence type="ECO:0000313" key="5">
    <source>
        <dbReference type="Proteomes" id="UP000433493"/>
    </source>
</evidence>
<dbReference type="EMBL" id="WBKB01000014">
    <property type="protein sequence ID" value="KAB1640556.1"/>
    <property type="molecule type" value="Genomic_DNA"/>
</dbReference>
<dbReference type="AlphaFoldDB" id="A0A7J5B7E7"/>
<dbReference type="OrthoDB" id="4990393at2"/>
<keyword evidence="2" id="KW-0472">Membrane</keyword>
<sequence>MNNDFFRVAENSSASRAGPVGDEAQPGTLAPRVRSRRRAGVGVWLGVVAAASLTFALAGCATTSGGDAGSPAGTWVNGDAQLDLAEDGALSGTDGCNQLSGQWTQDGDTIDFGDVASTMMACEDVDTWLNGLQSATQEGDVLRILDASGAEIGTLSRN</sequence>
<reference evidence="4 5" key="1">
    <citation type="submission" date="2019-09" db="EMBL/GenBank/DDBJ databases">
        <title>Phylogeny of genus Pseudoclavibacter and closely related genus.</title>
        <authorList>
            <person name="Li Y."/>
        </authorList>
    </citation>
    <scope>NUCLEOTIDE SEQUENCE [LARGE SCALE GENOMIC DNA]</scope>
    <source>
        <strain evidence="4 5">KCTC 13959</strain>
    </source>
</reference>
<dbReference type="PANTHER" id="PTHR35535:SF1">
    <property type="entry name" value="HEAT SHOCK PROTEIN HSLJ"/>
    <property type="match status" value="1"/>
</dbReference>
<proteinExistence type="predicted"/>
<evidence type="ECO:0000256" key="2">
    <source>
        <dbReference type="SAM" id="Phobius"/>
    </source>
</evidence>
<keyword evidence="2" id="KW-1133">Transmembrane helix</keyword>
<keyword evidence="2" id="KW-0812">Transmembrane</keyword>
<gene>
    <name evidence="4" type="ORF">F8O05_14410</name>
</gene>
<feature type="region of interest" description="Disordered" evidence="1">
    <location>
        <begin position="1"/>
        <end position="28"/>
    </location>
</feature>
<dbReference type="InterPro" id="IPR005184">
    <property type="entry name" value="DUF306_Meta_HslJ"/>
</dbReference>
<accession>A0A7J5B7E7</accession>
<dbReference type="InterPro" id="IPR053147">
    <property type="entry name" value="Hsp_HslJ-like"/>
</dbReference>